<keyword evidence="4" id="KW-0472">Membrane</keyword>
<dbReference type="AlphaFoldDB" id="A0A4R6KMZ3"/>
<dbReference type="EMBL" id="SNWQ01000002">
    <property type="protein sequence ID" value="TDO52316.1"/>
    <property type="molecule type" value="Genomic_DNA"/>
</dbReference>
<feature type="compositionally biased region" description="Basic and acidic residues" evidence="5">
    <location>
        <begin position="66"/>
        <end position="101"/>
    </location>
</feature>
<keyword evidence="2" id="KW-0812">Transmembrane</keyword>
<evidence type="ECO:0000256" key="3">
    <source>
        <dbReference type="ARBA" id="ARBA00022989"/>
    </source>
</evidence>
<reference evidence="6 7" key="1">
    <citation type="submission" date="2019-03" db="EMBL/GenBank/DDBJ databases">
        <title>Genomic Encyclopedia of Type Strains, Phase III (KMG-III): the genomes of soil and plant-associated and newly described type strains.</title>
        <authorList>
            <person name="Whitman W."/>
        </authorList>
    </citation>
    <scope>NUCLEOTIDE SEQUENCE [LARGE SCALE GENOMIC DNA]</scope>
    <source>
        <strain evidence="6 7">VKM Ac-2527</strain>
    </source>
</reference>
<gene>
    <name evidence="6" type="ORF">EV643_102153</name>
</gene>
<protein>
    <submittedName>
        <fullName evidence="6">Uncharacterized protein</fullName>
    </submittedName>
</protein>
<comment type="caution">
    <text evidence="6">The sequence shown here is derived from an EMBL/GenBank/DDBJ whole genome shotgun (WGS) entry which is preliminary data.</text>
</comment>
<evidence type="ECO:0000256" key="2">
    <source>
        <dbReference type="ARBA" id="ARBA00022692"/>
    </source>
</evidence>
<accession>A0A4R6KMZ3</accession>
<keyword evidence="7" id="KW-1185">Reference proteome</keyword>
<organism evidence="6 7">
    <name type="scientific">Kribbella caucasensis</name>
    <dbReference type="NCBI Taxonomy" id="2512215"/>
    <lineage>
        <taxon>Bacteria</taxon>
        <taxon>Bacillati</taxon>
        <taxon>Actinomycetota</taxon>
        <taxon>Actinomycetes</taxon>
        <taxon>Propionibacteriales</taxon>
        <taxon>Kribbellaceae</taxon>
        <taxon>Kribbella</taxon>
    </lineage>
</organism>
<dbReference type="InterPro" id="IPR035906">
    <property type="entry name" value="MetI-like_sf"/>
</dbReference>
<comment type="subcellular location">
    <subcellularLocation>
        <location evidence="1">Membrane</location>
        <topology evidence="1">Multi-pass membrane protein</topology>
    </subcellularLocation>
</comment>
<evidence type="ECO:0000256" key="1">
    <source>
        <dbReference type="ARBA" id="ARBA00004141"/>
    </source>
</evidence>
<dbReference type="Gene3D" id="1.10.3720.10">
    <property type="entry name" value="MetI-like"/>
    <property type="match status" value="1"/>
</dbReference>
<dbReference type="Proteomes" id="UP000295388">
    <property type="component" value="Unassembled WGS sequence"/>
</dbReference>
<sequence>MFVVYPLVRSFYLALTKYNGLTDPIFIGFGNFRRLFTVDPAFWPSLRATGAAPKSARTESITWSHSESRDPAPTRVHRHDDQLDVKGRDEVCYGDPRQKVS</sequence>
<name>A0A4R6KMZ3_9ACTN</name>
<evidence type="ECO:0000313" key="7">
    <source>
        <dbReference type="Proteomes" id="UP000295388"/>
    </source>
</evidence>
<evidence type="ECO:0000313" key="6">
    <source>
        <dbReference type="EMBL" id="TDO52316.1"/>
    </source>
</evidence>
<evidence type="ECO:0000256" key="5">
    <source>
        <dbReference type="SAM" id="MobiDB-lite"/>
    </source>
</evidence>
<keyword evidence="3" id="KW-1133">Transmembrane helix</keyword>
<feature type="region of interest" description="Disordered" evidence="5">
    <location>
        <begin position="49"/>
        <end position="101"/>
    </location>
</feature>
<dbReference type="GO" id="GO:0016020">
    <property type="term" value="C:membrane"/>
    <property type="evidence" value="ECO:0007669"/>
    <property type="project" value="UniProtKB-SubCell"/>
</dbReference>
<proteinExistence type="predicted"/>
<evidence type="ECO:0000256" key="4">
    <source>
        <dbReference type="ARBA" id="ARBA00023136"/>
    </source>
</evidence>